<evidence type="ECO:0000313" key="6">
    <source>
        <dbReference type="Proteomes" id="UP001589627"/>
    </source>
</evidence>
<dbReference type="EC" id="2.4.-.-" evidence="5"/>
<organism evidence="5 6">
    <name type="scientific">Actinoallomurus acaciae</name>
    <dbReference type="NCBI Taxonomy" id="502577"/>
    <lineage>
        <taxon>Bacteria</taxon>
        <taxon>Bacillati</taxon>
        <taxon>Actinomycetota</taxon>
        <taxon>Actinomycetes</taxon>
        <taxon>Streptosporangiales</taxon>
        <taxon>Thermomonosporaceae</taxon>
        <taxon>Actinoallomurus</taxon>
    </lineage>
</organism>
<dbReference type="PANTHER" id="PTHR12526">
    <property type="entry name" value="GLYCOSYLTRANSFERASE"/>
    <property type="match status" value="1"/>
</dbReference>
<dbReference type="Gene3D" id="3.40.50.2000">
    <property type="entry name" value="Glycogen Phosphorylase B"/>
    <property type="match status" value="2"/>
</dbReference>
<dbReference type="InterPro" id="IPR028098">
    <property type="entry name" value="Glyco_trans_4-like_N"/>
</dbReference>
<feature type="region of interest" description="Disordered" evidence="3">
    <location>
        <begin position="1"/>
        <end position="23"/>
    </location>
</feature>
<feature type="non-terminal residue" evidence="5">
    <location>
        <position position="353"/>
    </location>
</feature>
<keyword evidence="1 5" id="KW-0328">Glycosyltransferase</keyword>
<dbReference type="SUPFAM" id="SSF53756">
    <property type="entry name" value="UDP-Glycosyltransferase/glycogen phosphorylase"/>
    <property type="match status" value="1"/>
</dbReference>
<keyword evidence="2 5" id="KW-0808">Transferase</keyword>
<sequence>MTDFRTTDDRLGRHGLAEHDPPTAAGGPGRVCLMIGQLGLGGTEKQVVLLAQGLRARGVDAHVLLMFKGGPREQGLRAAGVPVVRLGFASSDAGARMLPANAMAFARLVRHLRRLRPDILHAFLYHSYVTAAPAARLAGVQVLVAGRRSLGDFKRGRRVLLGIERLATRVTDLLVANAEAVAEDTRRQENVSPDKITTVYNGLPDSAFAPAAPTVIDTTAPVVLCIANLKPDKGHRYLIDAVARLRDQGLPTTLALVGDGPQRRALEEQAARLGVDVRLLGTRTDIEPLLARAQVVALPSLHEGMSNAVMEAMAAGRPVVATDVGGTGELLRGRGVLVPPLVVAALTEGIADG</sequence>
<evidence type="ECO:0000256" key="2">
    <source>
        <dbReference type="ARBA" id="ARBA00022679"/>
    </source>
</evidence>
<dbReference type="Pfam" id="PF13439">
    <property type="entry name" value="Glyco_transf_4"/>
    <property type="match status" value="1"/>
</dbReference>
<name>A0ABV5YYT3_9ACTN</name>
<dbReference type="EMBL" id="JBHLZP010000643">
    <property type="protein sequence ID" value="MFB9839132.1"/>
    <property type="molecule type" value="Genomic_DNA"/>
</dbReference>
<dbReference type="RefSeq" id="WP_378212211.1">
    <property type="nucleotide sequence ID" value="NZ_JBHLZP010000643.1"/>
</dbReference>
<dbReference type="Proteomes" id="UP001589627">
    <property type="component" value="Unassembled WGS sequence"/>
</dbReference>
<feature type="compositionally biased region" description="Basic and acidic residues" evidence="3">
    <location>
        <begin position="1"/>
        <end position="21"/>
    </location>
</feature>
<keyword evidence="6" id="KW-1185">Reference proteome</keyword>
<dbReference type="Pfam" id="PF13692">
    <property type="entry name" value="Glyco_trans_1_4"/>
    <property type="match status" value="1"/>
</dbReference>
<accession>A0ABV5YYT3</accession>
<protein>
    <submittedName>
        <fullName evidence="5">Glycosyltransferase</fullName>
        <ecNumber evidence="5">2.4.-.-</ecNumber>
    </submittedName>
</protein>
<comment type="caution">
    <text evidence="5">The sequence shown here is derived from an EMBL/GenBank/DDBJ whole genome shotgun (WGS) entry which is preliminary data.</text>
</comment>
<evidence type="ECO:0000259" key="4">
    <source>
        <dbReference type="Pfam" id="PF13439"/>
    </source>
</evidence>
<reference evidence="5 6" key="1">
    <citation type="submission" date="2024-09" db="EMBL/GenBank/DDBJ databases">
        <authorList>
            <person name="Sun Q."/>
            <person name="Mori K."/>
        </authorList>
    </citation>
    <scope>NUCLEOTIDE SEQUENCE [LARGE SCALE GENOMIC DNA]</scope>
    <source>
        <strain evidence="5 6">TBRC 0563</strain>
    </source>
</reference>
<dbReference type="GO" id="GO:0016757">
    <property type="term" value="F:glycosyltransferase activity"/>
    <property type="evidence" value="ECO:0007669"/>
    <property type="project" value="UniProtKB-KW"/>
</dbReference>
<evidence type="ECO:0000313" key="5">
    <source>
        <dbReference type="EMBL" id="MFB9839132.1"/>
    </source>
</evidence>
<proteinExistence type="predicted"/>
<evidence type="ECO:0000256" key="1">
    <source>
        <dbReference type="ARBA" id="ARBA00022676"/>
    </source>
</evidence>
<feature type="domain" description="Glycosyltransferase subfamily 4-like N-terminal" evidence="4">
    <location>
        <begin position="41"/>
        <end position="203"/>
    </location>
</feature>
<evidence type="ECO:0000256" key="3">
    <source>
        <dbReference type="SAM" id="MobiDB-lite"/>
    </source>
</evidence>
<gene>
    <name evidence="5" type="ORF">ACFFNX_44005</name>
</gene>